<dbReference type="EMBL" id="MGJA01000012">
    <property type="protein sequence ID" value="OGM97520.1"/>
    <property type="molecule type" value="Genomic_DNA"/>
</dbReference>
<sequence length="303" mass="35825">MSKSFLQTKEWLNFQRSIGRPTFRYDNEKVIANIIQHDLPFGMNYLYIPHGPEIHLDKITGGLKNELEHFIAYIKNIAKEQKSIFIKIEPLQDSTIELLYGAGLKKSAKEIQPHRSVIIDLEKSEDELLTEMHHKTRYNIKVAERNGLKLVVRKDLDTFWKLLKQTAKKDNFFTHPKEYYNKLCNIPGLMAETVFVEHDGRSIAGAIWLAYGDTAYYLHGAMDRDPKYKPMMAPYLLHWEMIKLAKQYNMKHYDFWGIDAKKWPGVTRFKLGWAGRQIEYPGAFDLPIRRFWFVVYKIFRKIF</sequence>
<keyword evidence="5" id="KW-0012">Acyltransferase</keyword>
<evidence type="ECO:0000256" key="2">
    <source>
        <dbReference type="ARBA" id="ARBA00022679"/>
    </source>
</evidence>
<evidence type="ECO:0000256" key="4">
    <source>
        <dbReference type="ARBA" id="ARBA00022984"/>
    </source>
</evidence>
<gene>
    <name evidence="7" type="ORF">A2735_02190</name>
</gene>
<evidence type="ECO:0008006" key="9">
    <source>
        <dbReference type="Google" id="ProtNLM"/>
    </source>
</evidence>
<dbReference type="PROSITE" id="PS51191">
    <property type="entry name" value="FEMABX"/>
    <property type="match status" value="1"/>
</dbReference>
<evidence type="ECO:0000256" key="5">
    <source>
        <dbReference type="ARBA" id="ARBA00023315"/>
    </source>
</evidence>
<protein>
    <recommendedName>
        <fullName evidence="9">BioF2-like acetyltransferase domain-containing protein</fullName>
    </recommendedName>
</protein>
<dbReference type="PANTHER" id="PTHR36174">
    <property type="entry name" value="LIPID II:GLYCINE GLYCYLTRANSFERASE"/>
    <property type="match status" value="1"/>
</dbReference>
<keyword evidence="6" id="KW-0961">Cell wall biogenesis/degradation</keyword>
<dbReference type="InterPro" id="IPR050644">
    <property type="entry name" value="PG_Glycine_Bridge_Synth"/>
</dbReference>
<accession>A0A1F8E9V9</accession>
<proteinExistence type="inferred from homology"/>
<evidence type="ECO:0000313" key="8">
    <source>
        <dbReference type="Proteomes" id="UP000178520"/>
    </source>
</evidence>
<dbReference type="GO" id="GO:0009252">
    <property type="term" value="P:peptidoglycan biosynthetic process"/>
    <property type="evidence" value="ECO:0007669"/>
    <property type="project" value="UniProtKB-KW"/>
</dbReference>
<keyword evidence="3" id="KW-0133">Cell shape</keyword>
<keyword evidence="4" id="KW-0573">Peptidoglycan synthesis</keyword>
<dbReference type="GO" id="GO:0016755">
    <property type="term" value="F:aminoacyltransferase activity"/>
    <property type="evidence" value="ECO:0007669"/>
    <property type="project" value="InterPro"/>
</dbReference>
<evidence type="ECO:0000256" key="3">
    <source>
        <dbReference type="ARBA" id="ARBA00022960"/>
    </source>
</evidence>
<evidence type="ECO:0000256" key="1">
    <source>
        <dbReference type="ARBA" id="ARBA00009943"/>
    </source>
</evidence>
<dbReference type="AlphaFoldDB" id="A0A1F8E9V9"/>
<dbReference type="PANTHER" id="PTHR36174:SF1">
    <property type="entry name" value="LIPID II:GLYCINE GLYCYLTRANSFERASE"/>
    <property type="match status" value="1"/>
</dbReference>
<reference evidence="7 8" key="1">
    <citation type="journal article" date="2016" name="Nat. Commun.">
        <title>Thousands of microbial genomes shed light on interconnected biogeochemical processes in an aquifer system.</title>
        <authorList>
            <person name="Anantharaman K."/>
            <person name="Brown C.T."/>
            <person name="Hug L.A."/>
            <person name="Sharon I."/>
            <person name="Castelle C.J."/>
            <person name="Probst A.J."/>
            <person name="Thomas B.C."/>
            <person name="Singh A."/>
            <person name="Wilkins M.J."/>
            <person name="Karaoz U."/>
            <person name="Brodie E.L."/>
            <person name="Williams K.H."/>
            <person name="Hubbard S.S."/>
            <person name="Banfield J.F."/>
        </authorList>
    </citation>
    <scope>NUCLEOTIDE SEQUENCE [LARGE SCALE GENOMIC DNA]</scope>
</reference>
<evidence type="ECO:0000256" key="6">
    <source>
        <dbReference type="ARBA" id="ARBA00023316"/>
    </source>
</evidence>
<dbReference type="Pfam" id="PF02388">
    <property type="entry name" value="FemAB"/>
    <property type="match status" value="3"/>
</dbReference>
<dbReference type="InterPro" id="IPR003447">
    <property type="entry name" value="FEMABX"/>
</dbReference>
<dbReference type="GO" id="GO:0008360">
    <property type="term" value="P:regulation of cell shape"/>
    <property type="evidence" value="ECO:0007669"/>
    <property type="project" value="UniProtKB-KW"/>
</dbReference>
<evidence type="ECO:0000313" key="7">
    <source>
        <dbReference type="EMBL" id="OGM97520.1"/>
    </source>
</evidence>
<dbReference type="Proteomes" id="UP000178520">
    <property type="component" value="Unassembled WGS sequence"/>
</dbReference>
<keyword evidence="2" id="KW-0808">Transferase</keyword>
<comment type="caution">
    <text evidence="7">The sequence shown here is derived from an EMBL/GenBank/DDBJ whole genome shotgun (WGS) entry which is preliminary data.</text>
</comment>
<dbReference type="STRING" id="1802660.A2735_02190"/>
<dbReference type="SUPFAM" id="SSF55729">
    <property type="entry name" value="Acyl-CoA N-acyltransferases (Nat)"/>
    <property type="match status" value="2"/>
</dbReference>
<comment type="similarity">
    <text evidence="1">Belongs to the FemABX family.</text>
</comment>
<name>A0A1F8E9V9_9BACT</name>
<dbReference type="GO" id="GO:0071555">
    <property type="term" value="P:cell wall organization"/>
    <property type="evidence" value="ECO:0007669"/>
    <property type="project" value="UniProtKB-KW"/>
</dbReference>
<dbReference type="InterPro" id="IPR016181">
    <property type="entry name" value="Acyl_CoA_acyltransferase"/>
</dbReference>
<dbReference type="Gene3D" id="3.40.630.30">
    <property type="match status" value="2"/>
</dbReference>
<organism evidence="7 8">
    <name type="scientific">Candidatus Yanofskybacteria bacterium RIFCSPHIGHO2_01_FULL_41_21</name>
    <dbReference type="NCBI Taxonomy" id="1802660"/>
    <lineage>
        <taxon>Bacteria</taxon>
        <taxon>Candidatus Yanofskyibacteriota</taxon>
    </lineage>
</organism>